<evidence type="ECO:0000256" key="6">
    <source>
        <dbReference type="ARBA" id="ARBA00023157"/>
    </source>
</evidence>
<dbReference type="CDD" id="cd00099">
    <property type="entry name" value="IgV"/>
    <property type="match status" value="4"/>
</dbReference>
<feature type="chain" id="PRO_5032293711" evidence="10">
    <location>
        <begin position="22"/>
        <end position="889"/>
    </location>
</feature>
<feature type="signal peptide" evidence="10">
    <location>
        <begin position="1"/>
        <end position="21"/>
    </location>
</feature>
<dbReference type="Pfam" id="PF07686">
    <property type="entry name" value="V-set"/>
    <property type="match status" value="3"/>
</dbReference>
<dbReference type="GO" id="GO:0002376">
    <property type="term" value="P:immune system process"/>
    <property type="evidence" value="ECO:0007669"/>
    <property type="project" value="UniProtKB-KW"/>
</dbReference>
<keyword evidence="7" id="KW-0325">Glycoprotein</keyword>
<feature type="domain" description="Ig-like" evidence="11">
    <location>
        <begin position="552"/>
        <end position="658"/>
    </location>
</feature>
<dbReference type="PANTHER" id="PTHR19433:SF127">
    <property type="entry name" value="NITR9"/>
    <property type="match status" value="1"/>
</dbReference>
<evidence type="ECO:0000256" key="9">
    <source>
        <dbReference type="SAM" id="Phobius"/>
    </source>
</evidence>
<evidence type="ECO:0000313" key="13">
    <source>
        <dbReference type="Proteomes" id="UP000646548"/>
    </source>
</evidence>
<dbReference type="EMBL" id="WKFB01000335">
    <property type="protein sequence ID" value="KAF6726341.1"/>
    <property type="molecule type" value="Genomic_DNA"/>
</dbReference>
<evidence type="ECO:0000256" key="3">
    <source>
        <dbReference type="ARBA" id="ARBA00022729"/>
    </source>
</evidence>
<proteinExistence type="predicted"/>
<dbReference type="InterPro" id="IPR013106">
    <property type="entry name" value="Ig_V-set"/>
</dbReference>
<sequence length="889" mass="100167">MIRGPATFILLGAVFVIRTLELPEEIPLIEAELGDNVTFMCFSQDFDQALVYWYKYRYGYMIHTIRMGSFGQFKEQFDNSRVKAMKKDDKYIILMITNVSKEDEATYFCQAGSSYNMEFVNGSHLAVKGPKNKPTSGFVKQSSKLELVLLGNTVNLQCSVPSKMNRCAGERRVYWYKAGSKSHTDILHTTSFSCDDPEGRCVYNLSKTIQTVSDSGIYFCAVDSCGEILFGDGTRVKIIDIQCPHISSIWNTVSLQCTSECCIISRKTEAKRNLYALQSLQHSADNNKSLAVTQSVETPLKIVLTRTELGDNVTLICSTSGTINQVNWFKYEFGYVMKTVYTRSYDKVQINDQFDPSRFIAEADGFSLSIRNVSKEEEGTYLCQAGSYLTLRFVNGNHLVVKDPKKAKVIHVQQSSGLESVFPGSTSELQCSVQLQTRKNPDQCLGEQRVYWYEAGSEPHADIIHATSLSCDDHARRCVYNPSKTIQNLSDSSALSCAVLSCGQILFGVGTKEQMEQQAFHNIIILGTLLACSVLVNIILFFIRGKTCEHNKAVTQTLAAGQVNMIEAETGSNVTLNCSNSKFSQGVFFWYKLQFGYMIQKVAYGNLAKLTLEKTFENQRFNITQVGDVYSLSIRNVSKDDEATYFCQAGVSYAVTFTNASQLVVQGPKNKQKVITVTQSSNVELVLLGNTVTLQCSVLLKTRESPDECSDDHRVYWYKAGSENYADIIYVTISSRDVQKERHVYNLSKTVKNSSDAGFYYCAVLSCGEILFGEGTEVQIKREFCPYLIIFGTLLTCSLLVTFPLVLVRRKQKKACEQCKGNATTSLPDERERRSENRMNSEDDEGPEISYAALHFSRRKKRLRKKGEFQEKCIYSTIRKFREEEINED</sequence>
<dbReference type="SMART" id="SM00409">
    <property type="entry name" value="IG"/>
    <property type="match status" value="5"/>
</dbReference>
<evidence type="ECO:0000256" key="10">
    <source>
        <dbReference type="SAM" id="SignalP"/>
    </source>
</evidence>
<evidence type="ECO:0000256" key="7">
    <source>
        <dbReference type="ARBA" id="ARBA00023180"/>
    </source>
</evidence>
<dbReference type="InterPro" id="IPR003598">
    <property type="entry name" value="Ig_sub2"/>
</dbReference>
<feature type="compositionally biased region" description="Basic and acidic residues" evidence="8">
    <location>
        <begin position="828"/>
        <end position="841"/>
    </location>
</feature>
<feature type="domain" description="Ig-like" evidence="11">
    <location>
        <begin position="299"/>
        <end position="385"/>
    </location>
</feature>
<evidence type="ECO:0000313" key="12">
    <source>
        <dbReference type="EMBL" id="KAF6726341.1"/>
    </source>
</evidence>
<keyword evidence="5 9" id="KW-0472">Membrane</keyword>
<dbReference type="InterPro" id="IPR003599">
    <property type="entry name" value="Ig_sub"/>
</dbReference>
<evidence type="ECO:0000256" key="2">
    <source>
        <dbReference type="ARBA" id="ARBA00022475"/>
    </source>
</evidence>
<feature type="transmembrane region" description="Helical" evidence="9">
    <location>
        <begin position="523"/>
        <end position="543"/>
    </location>
</feature>
<keyword evidence="3 10" id="KW-0732">Signal</keyword>
<dbReference type="SMART" id="SM00408">
    <property type="entry name" value="IGc2"/>
    <property type="match status" value="3"/>
</dbReference>
<feature type="region of interest" description="Disordered" evidence="8">
    <location>
        <begin position="822"/>
        <end position="848"/>
    </location>
</feature>
<dbReference type="InterPro" id="IPR052051">
    <property type="entry name" value="TCR_complex_component"/>
</dbReference>
<keyword evidence="6" id="KW-1015">Disulfide bond</keyword>
<keyword evidence="9" id="KW-1133">Transmembrane helix</keyword>
<dbReference type="GO" id="GO:0005886">
    <property type="term" value="C:plasma membrane"/>
    <property type="evidence" value="ECO:0007669"/>
    <property type="project" value="UniProtKB-SubCell"/>
</dbReference>
<organism evidence="12 13">
    <name type="scientific">Oryzias melastigma</name>
    <name type="common">Marine medaka</name>
    <dbReference type="NCBI Taxonomy" id="30732"/>
    <lineage>
        <taxon>Eukaryota</taxon>
        <taxon>Metazoa</taxon>
        <taxon>Chordata</taxon>
        <taxon>Craniata</taxon>
        <taxon>Vertebrata</taxon>
        <taxon>Euteleostomi</taxon>
        <taxon>Actinopterygii</taxon>
        <taxon>Neopterygii</taxon>
        <taxon>Teleostei</taxon>
        <taxon>Neoteleostei</taxon>
        <taxon>Acanthomorphata</taxon>
        <taxon>Ovalentaria</taxon>
        <taxon>Atherinomorphae</taxon>
        <taxon>Beloniformes</taxon>
        <taxon>Adrianichthyidae</taxon>
        <taxon>Oryziinae</taxon>
        <taxon>Oryzias</taxon>
    </lineage>
</organism>
<comment type="caution">
    <text evidence="12">The sequence shown here is derived from an EMBL/GenBank/DDBJ whole genome shotgun (WGS) entry which is preliminary data.</text>
</comment>
<comment type="subcellular location">
    <subcellularLocation>
        <location evidence="1">Cell membrane</location>
    </subcellularLocation>
</comment>
<accession>A0A834CGS9</accession>
<dbReference type="Gene3D" id="2.60.40.10">
    <property type="entry name" value="Immunoglobulins"/>
    <property type="match status" value="6"/>
</dbReference>
<dbReference type="GO" id="GO:0009617">
    <property type="term" value="P:response to bacterium"/>
    <property type="evidence" value="ECO:0007669"/>
    <property type="project" value="TreeGrafter"/>
</dbReference>
<evidence type="ECO:0000256" key="4">
    <source>
        <dbReference type="ARBA" id="ARBA00022859"/>
    </source>
</evidence>
<dbReference type="SMART" id="SM00406">
    <property type="entry name" value="IGv"/>
    <property type="match status" value="5"/>
</dbReference>
<keyword evidence="4" id="KW-0391">Immunity</keyword>
<protein>
    <submittedName>
        <fullName evidence="12">Ig kappa chain V-V region HP 91A3</fullName>
    </submittedName>
</protein>
<name>A0A834CGS9_ORYME</name>
<dbReference type="PROSITE" id="PS50835">
    <property type="entry name" value="IG_LIKE"/>
    <property type="match status" value="5"/>
</dbReference>
<evidence type="ECO:0000256" key="1">
    <source>
        <dbReference type="ARBA" id="ARBA00004236"/>
    </source>
</evidence>
<gene>
    <name evidence="12" type="ORF">FQA47_006349</name>
</gene>
<feature type="domain" description="Ig-like" evidence="11">
    <location>
        <begin position="668"/>
        <end position="764"/>
    </location>
</feature>
<dbReference type="PANTHER" id="PTHR19433">
    <property type="entry name" value="T-CELL RECEPTOR ALPHA CHAIN V REGION-RELATED"/>
    <property type="match status" value="1"/>
</dbReference>
<dbReference type="InterPro" id="IPR036179">
    <property type="entry name" value="Ig-like_dom_sf"/>
</dbReference>
<dbReference type="InterPro" id="IPR013783">
    <property type="entry name" value="Ig-like_fold"/>
</dbReference>
<feature type="domain" description="Ig-like" evidence="11">
    <location>
        <begin position="23"/>
        <end position="111"/>
    </location>
</feature>
<dbReference type="SUPFAM" id="SSF48726">
    <property type="entry name" value="Immunoglobulin"/>
    <property type="match status" value="5"/>
</dbReference>
<dbReference type="Proteomes" id="UP000646548">
    <property type="component" value="Unassembled WGS sequence"/>
</dbReference>
<reference evidence="12" key="1">
    <citation type="journal article" name="BMC Genomics">
        <title>Long-read sequencing and de novo genome assembly of marine medaka (Oryzias melastigma).</title>
        <authorList>
            <person name="Liang P."/>
            <person name="Saqib H.S.A."/>
            <person name="Ni X."/>
            <person name="Shen Y."/>
        </authorList>
    </citation>
    <scope>NUCLEOTIDE SEQUENCE</scope>
    <source>
        <strain evidence="12">Bigg-433</strain>
    </source>
</reference>
<evidence type="ECO:0000256" key="5">
    <source>
        <dbReference type="ARBA" id="ARBA00023136"/>
    </source>
</evidence>
<dbReference type="AlphaFoldDB" id="A0A834CGS9"/>
<evidence type="ECO:0000256" key="8">
    <source>
        <dbReference type="SAM" id="MobiDB-lite"/>
    </source>
</evidence>
<keyword evidence="9" id="KW-0812">Transmembrane</keyword>
<feature type="domain" description="Ig-like" evidence="11">
    <location>
        <begin position="130"/>
        <end position="222"/>
    </location>
</feature>
<feature type="transmembrane region" description="Helical" evidence="9">
    <location>
        <begin position="787"/>
        <end position="808"/>
    </location>
</feature>
<dbReference type="InterPro" id="IPR007110">
    <property type="entry name" value="Ig-like_dom"/>
</dbReference>
<keyword evidence="2" id="KW-1003">Cell membrane</keyword>
<evidence type="ECO:0000259" key="11">
    <source>
        <dbReference type="PROSITE" id="PS50835"/>
    </source>
</evidence>